<proteinExistence type="predicted"/>
<gene>
    <name evidence="2" type="ORF">BKK52_04895</name>
</gene>
<evidence type="ECO:0000256" key="1">
    <source>
        <dbReference type="SAM" id="SignalP"/>
    </source>
</evidence>
<protein>
    <submittedName>
        <fullName evidence="2">Uncharacterized protein</fullName>
    </submittedName>
</protein>
<feature type="signal peptide" evidence="1">
    <location>
        <begin position="1"/>
        <end position="18"/>
    </location>
</feature>
<sequence>MKKFIFSLFFIISMSSNALSPEQRETVLRLLTPELAQKKFKEICLNYVVPGFEQYFYKLSYSEKNKGCDCYTKGILNEFNWNEVKLMVVGEHSMIWNRQNRVDKTFHSCFPIPYGI</sequence>
<evidence type="ECO:0000313" key="3">
    <source>
        <dbReference type="Proteomes" id="UP000189161"/>
    </source>
</evidence>
<accession>A0A1V3J277</accession>
<dbReference type="RefSeq" id="WP_077477060.1">
    <property type="nucleotide sequence ID" value="NZ_MLHL01000021.1"/>
</dbReference>
<name>A0A1V3J277_9PAST</name>
<organism evidence="2 3">
    <name type="scientific">Rodentibacter trehalosifermentans</name>
    <dbReference type="NCBI Taxonomy" id="1908263"/>
    <lineage>
        <taxon>Bacteria</taxon>
        <taxon>Pseudomonadati</taxon>
        <taxon>Pseudomonadota</taxon>
        <taxon>Gammaproteobacteria</taxon>
        <taxon>Pasteurellales</taxon>
        <taxon>Pasteurellaceae</taxon>
        <taxon>Rodentibacter</taxon>
    </lineage>
</organism>
<dbReference type="EMBL" id="MLHL01000021">
    <property type="protein sequence ID" value="OOF48906.1"/>
    <property type="molecule type" value="Genomic_DNA"/>
</dbReference>
<feature type="chain" id="PRO_5012527904" evidence="1">
    <location>
        <begin position="19"/>
        <end position="116"/>
    </location>
</feature>
<evidence type="ECO:0000313" key="2">
    <source>
        <dbReference type="EMBL" id="OOF48906.1"/>
    </source>
</evidence>
<keyword evidence="1" id="KW-0732">Signal</keyword>
<reference evidence="2 3" key="1">
    <citation type="submission" date="2016-10" db="EMBL/GenBank/DDBJ databases">
        <title>Rodentibacter gen. nov. and new species.</title>
        <authorList>
            <person name="Christensen H."/>
        </authorList>
    </citation>
    <scope>NUCLEOTIDE SEQUENCE [LARGE SCALE GENOMIC DNA]</scope>
    <source>
        <strain evidence="2 3">H1987082031</strain>
    </source>
</reference>
<dbReference type="Proteomes" id="UP000189161">
    <property type="component" value="Unassembled WGS sequence"/>
</dbReference>
<keyword evidence="3" id="KW-1185">Reference proteome</keyword>
<dbReference type="AlphaFoldDB" id="A0A1V3J277"/>
<comment type="caution">
    <text evidence="2">The sequence shown here is derived from an EMBL/GenBank/DDBJ whole genome shotgun (WGS) entry which is preliminary data.</text>
</comment>